<dbReference type="Proteomes" id="UP000605970">
    <property type="component" value="Unassembled WGS sequence"/>
</dbReference>
<dbReference type="Pfam" id="PF00046">
    <property type="entry name" value="Homeodomain"/>
    <property type="match status" value="1"/>
</dbReference>
<dbReference type="GO" id="GO:0005634">
    <property type="term" value="C:nucleus"/>
    <property type="evidence" value="ECO:0007669"/>
    <property type="project" value="UniProtKB-SubCell"/>
</dbReference>
<evidence type="ECO:0000256" key="10">
    <source>
        <dbReference type="ARBA" id="ARBA00038351"/>
    </source>
</evidence>
<accession>A0A8S9ZQQ1</accession>
<dbReference type="GO" id="GO:1990837">
    <property type="term" value="F:sequence-specific double-stranded DNA binding"/>
    <property type="evidence" value="ECO:0007669"/>
    <property type="project" value="TreeGrafter"/>
</dbReference>
<evidence type="ECO:0000256" key="14">
    <source>
        <dbReference type="SAM" id="MobiDB-lite"/>
    </source>
</evidence>
<evidence type="ECO:0000256" key="1">
    <source>
        <dbReference type="ARBA" id="ARBA00004123"/>
    </source>
</evidence>
<dbReference type="FunFam" id="1.10.10.60:FF:000057">
    <property type="entry name" value="Short stature homeobox 2"/>
    <property type="match status" value="1"/>
</dbReference>
<reference evidence="16" key="1">
    <citation type="journal article" date="2020" name="Ecol. Evol.">
        <title>Genome structure and content of the rice root-knot nematode (Meloidogyne graminicola).</title>
        <authorList>
            <person name="Phan N.T."/>
            <person name="Danchin E.G.J."/>
            <person name="Klopp C."/>
            <person name="Perfus-Barbeoch L."/>
            <person name="Kozlowski D.K."/>
            <person name="Koutsovoulos G.D."/>
            <person name="Lopez-Roques C."/>
            <person name="Bouchez O."/>
            <person name="Zahm M."/>
            <person name="Besnard G."/>
            <person name="Bellafiore S."/>
        </authorList>
    </citation>
    <scope>NUCLEOTIDE SEQUENCE</scope>
    <source>
        <strain evidence="16">VN-18</strain>
    </source>
</reference>
<dbReference type="PANTHER" id="PTHR46799">
    <property type="entry name" value="HOMEOBOX PROTEIN UNC-4 HOMOLOG"/>
    <property type="match status" value="1"/>
</dbReference>
<gene>
    <name evidence="16" type="ORF">Mgra_00005026</name>
</gene>
<keyword evidence="6 12" id="KW-0238">DNA-binding</keyword>
<feature type="domain" description="Homeobox" evidence="15">
    <location>
        <begin position="219"/>
        <end position="282"/>
    </location>
</feature>
<dbReference type="PANTHER" id="PTHR46799:SF1">
    <property type="entry name" value="HOMEOBOX PROTEIN UNC-4 HOMOLOG"/>
    <property type="match status" value="1"/>
</dbReference>
<feature type="DNA-binding region" description="Homeobox" evidence="12">
    <location>
        <begin position="221"/>
        <end position="283"/>
    </location>
</feature>
<keyword evidence="7 12" id="KW-0371">Homeobox</keyword>
<feature type="compositionally biased region" description="Low complexity" evidence="14">
    <location>
        <begin position="333"/>
        <end position="346"/>
    </location>
</feature>
<dbReference type="OrthoDB" id="6159439at2759"/>
<dbReference type="InterPro" id="IPR001356">
    <property type="entry name" value="HD"/>
</dbReference>
<feature type="region of interest" description="Disordered" evidence="14">
    <location>
        <begin position="311"/>
        <end position="346"/>
    </location>
</feature>
<evidence type="ECO:0000256" key="5">
    <source>
        <dbReference type="ARBA" id="ARBA00023015"/>
    </source>
</evidence>
<comment type="subcellular location">
    <subcellularLocation>
        <location evidence="1 12 13">Nucleus</location>
    </subcellularLocation>
</comment>
<dbReference type="PROSITE" id="PS50071">
    <property type="entry name" value="HOMEOBOX_2"/>
    <property type="match status" value="1"/>
</dbReference>
<keyword evidence="2" id="KW-0217">Developmental protein</keyword>
<name>A0A8S9ZQQ1_9BILA</name>
<comment type="caution">
    <text evidence="16">The sequence shown here is derived from an EMBL/GenBank/DDBJ whole genome shotgun (WGS) entry which is preliminary data.</text>
</comment>
<keyword evidence="9 12" id="KW-0539">Nucleus</keyword>
<organism evidence="16 17">
    <name type="scientific">Meloidogyne graminicola</name>
    <dbReference type="NCBI Taxonomy" id="189291"/>
    <lineage>
        <taxon>Eukaryota</taxon>
        <taxon>Metazoa</taxon>
        <taxon>Ecdysozoa</taxon>
        <taxon>Nematoda</taxon>
        <taxon>Chromadorea</taxon>
        <taxon>Rhabditida</taxon>
        <taxon>Tylenchina</taxon>
        <taxon>Tylenchomorpha</taxon>
        <taxon>Tylenchoidea</taxon>
        <taxon>Meloidogynidae</taxon>
        <taxon>Meloidogyninae</taxon>
        <taxon>Meloidogyne</taxon>
    </lineage>
</organism>
<keyword evidence="17" id="KW-1185">Reference proteome</keyword>
<sequence>MDINSDLTIQTTTLEQLTEEDQTEQQKQNSIANTLIQMAANNILFNNISLLTNTLITPEFLSMISSLNNSDIPLLPNFDQNNQEELNLSSIEISNAINDDSKASTSSTNIEDNNNNNNIDNSQELQNYFKYSNPSSPINFCSINEQLQQTNSFIYSSPIQFLNFLQTNNQFPLQNEQNINEYSETSNIIIEETNNQLKQINSSKKRVLSDGSDLNFCITKRRRTRTNFSSWQLNELENAFESGHYPDVFMREALALRLDLLESRVQGENVWFQNRRAKWRKKENNCNTILNNQQFPSPKKDEFKENNSTDILEEQEDFDNKNNNEKRRRRTTTTKNNCNNNNENNNGLNNIWGESSNNNFLNKNSTFSVDSLLAASRVPRGRRPNTKYPRVQACKSIAPYMFPLFSYYSTIWPNNKTTRNRTIK</sequence>
<keyword evidence="5" id="KW-0805">Transcription regulation</keyword>
<keyword evidence="4" id="KW-0524">Neurogenesis</keyword>
<keyword evidence="8" id="KW-0804">Transcription</keyword>
<evidence type="ECO:0000256" key="11">
    <source>
        <dbReference type="ARBA" id="ARBA00069290"/>
    </source>
</evidence>
<evidence type="ECO:0000256" key="7">
    <source>
        <dbReference type="ARBA" id="ARBA00023155"/>
    </source>
</evidence>
<evidence type="ECO:0000256" key="3">
    <source>
        <dbReference type="ARBA" id="ARBA00022782"/>
    </source>
</evidence>
<comment type="similarity">
    <text evidence="10">Belongs to the paired homeobox family. Unc-4 subfamily.</text>
</comment>
<evidence type="ECO:0000256" key="6">
    <source>
        <dbReference type="ARBA" id="ARBA00023125"/>
    </source>
</evidence>
<keyword evidence="3" id="KW-0221">Differentiation</keyword>
<proteinExistence type="inferred from homology"/>
<evidence type="ECO:0000256" key="12">
    <source>
        <dbReference type="PROSITE-ProRule" id="PRU00108"/>
    </source>
</evidence>
<evidence type="ECO:0000256" key="2">
    <source>
        <dbReference type="ARBA" id="ARBA00022473"/>
    </source>
</evidence>
<dbReference type="AlphaFoldDB" id="A0A8S9ZQQ1"/>
<dbReference type="Gene3D" id="1.10.10.60">
    <property type="entry name" value="Homeodomain-like"/>
    <property type="match status" value="1"/>
</dbReference>
<evidence type="ECO:0000256" key="4">
    <source>
        <dbReference type="ARBA" id="ARBA00022902"/>
    </source>
</evidence>
<dbReference type="CDD" id="cd00086">
    <property type="entry name" value="homeodomain"/>
    <property type="match status" value="1"/>
</dbReference>
<evidence type="ECO:0000256" key="8">
    <source>
        <dbReference type="ARBA" id="ARBA00023163"/>
    </source>
</evidence>
<dbReference type="InterPro" id="IPR009057">
    <property type="entry name" value="Homeodomain-like_sf"/>
</dbReference>
<evidence type="ECO:0000256" key="13">
    <source>
        <dbReference type="RuleBase" id="RU000682"/>
    </source>
</evidence>
<dbReference type="EMBL" id="JABEBT010000041">
    <property type="protein sequence ID" value="KAF7635488.1"/>
    <property type="molecule type" value="Genomic_DNA"/>
</dbReference>
<evidence type="ECO:0000259" key="15">
    <source>
        <dbReference type="PROSITE" id="PS50071"/>
    </source>
</evidence>
<dbReference type="GO" id="GO:0010468">
    <property type="term" value="P:regulation of gene expression"/>
    <property type="evidence" value="ECO:0007669"/>
    <property type="project" value="TreeGrafter"/>
</dbReference>
<dbReference type="GO" id="GO:0030154">
    <property type="term" value="P:cell differentiation"/>
    <property type="evidence" value="ECO:0007669"/>
    <property type="project" value="UniProtKB-KW"/>
</dbReference>
<evidence type="ECO:0000313" key="17">
    <source>
        <dbReference type="Proteomes" id="UP000605970"/>
    </source>
</evidence>
<dbReference type="SUPFAM" id="SSF46689">
    <property type="entry name" value="Homeodomain-like"/>
    <property type="match status" value="1"/>
</dbReference>
<evidence type="ECO:0000256" key="9">
    <source>
        <dbReference type="ARBA" id="ARBA00023242"/>
    </source>
</evidence>
<protein>
    <recommendedName>
        <fullName evidence="11">Homeobox protein unc-4</fullName>
    </recommendedName>
</protein>
<dbReference type="SMART" id="SM00389">
    <property type="entry name" value="HOX"/>
    <property type="match status" value="1"/>
</dbReference>
<dbReference type="GO" id="GO:0007399">
    <property type="term" value="P:nervous system development"/>
    <property type="evidence" value="ECO:0007669"/>
    <property type="project" value="UniProtKB-KW"/>
</dbReference>
<evidence type="ECO:0000313" key="16">
    <source>
        <dbReference type="EMBL" id="KAF7635488.1"/>
    </source>
</evidence>